<evidence type="ECO:0000256" key="1">
    <source>
        <dbReference type="SAM" id="MobiDB-lite"/>
    </source>
</evidence>
<sequence length="309" mass="33708">MIVGRVIGVLLPFALAIAAAIFTLVPALAGITDKSLYLIQLDFENLSISPASELVDKILPRAETVEKNITAELLGLDKTYDITSWGYCHTDRDDKRECSSPKFDWVRKTISTNHIKSVDKDVEVKLPKEIKAAIQTFGSMTKGAEVAFIVALIELTIEIALGIFAVCSRELTCWTWMASGLASAFVLASAILSTIMASVSIGAVETTAKLYGVTGKINVVFLAIIWIGAAFAIAANILWIIPTFCCSTTKRKDPEGKGLLERSRHSGAYAPIDDDHEMQPTYHNRGLAPSPRTDLAYEPYSHRVDRGSD</sequence>
<gene>
    <name evidence="3" type="ORF">Focb16_v003611</name>
</gene>
<dbReference type="GO" id="GO:0005886">
    <property type="term" value="C:plasma membrane"/>
    <property type="evidence" value="ECO:0007669"/>
    <property type="project" value="InterPro"/>
</dbReference>
<accession>A0A559KKB9</accession>
<feature type="transmembrane region" description="Helical" evidence="2">
    <location>
        <begin position="219"/>
        <end position="241"/>
    </location>
</feature>
<evidence type="ECO:0000313" key="4">
    <source>
        <dbReference type="Proteomes" id="UP000320707"/>
    </source>
</evidence>
<evidence type="ECO:0008006" key="5">
    <source>
        <dbReference type="Google" id="ProtNLM"/>
    </source>
</evidence>
<protein>
    <recommendedName>
        <fullName evidence="5">Integral membrane protein</fullName>
    </recommendedName>
</protein>
<organism evidence="3 4">
    <name type="scientific">Fusarium oxysporum f. sp. cubense</name>
    <dbReference type="NCBI Taxonomy" id="61366"/>
    <lineage>
        <taxon>Eukaryota</taxon>
        <taxon>Fungi</taxon>
        <taxon>Dikarya</taxon>
        <taxon>Ascomycota</taxon>
        <taxon>Pezizomycotina</taxon>
        <taxon>Sordariomycetes</taxon>
        <taxon>Hypocreomycetidae</taxon>
        <taxon>Hypocreales</taxon>
        <taxon>Nectriaceae</taxon>
        <taxon>Fusarium</taxon>
        <taxon>Fusarium oxysporum species complex</taxon>
    </lineage>
</organism>
<comment type="caution">
    <text evidence="3">The sequence shown here is derived from an EMBL/GenBank/DDBJ whole genome shotgun (WGS) entry which is preliminary data.</text>
</comment>
<evidence type="ECO:0000256" key="2">
    <source>
        <dbReference type="SAM" id="Phobius"/>
    </source>
</evidence>
<reference evidence="3 4" key="1">
    <citation type="journal article" date="2019" name="Microbiol. Resour. Announc.">
        <title>High-quality draft genome sequence of Fusarium oxysporum f. sp. cubense strain 160527, a causal agent of Panama disease.</title>
        <authorList>
            <person name="Asai S."/>
            <person name="Ayukawa Y."/>
            <person name="Gan P."/>
            <person name="Masuda S."/>
            <person name="Komatsu K."/>
            <person name="Shirasu K."/>
            <person name="Arie T."/>
        </authorList>
    </citation>
    <scope>NUCLEOTIDE SEQUENCE [LARGE SCALE GENOMIC DNA]</scope>
    <source>
        <strain evidence="3 4">160527</strain>
    </source>
</reference>
<feature type="transmembrane region" description="Helical" evidence="2">
    <location>
        <begin position="146"/>
        <end position="167"/>
    </location>
</feature>
<feature type="region of interest" description="Disordered" evidence="1">
    <location>
        <begin position="269"/>
        <end position="309"/>
    </location>
</feature>
<dbReference type="GO" id="GO:0051285">
    <property type="term" value="C:cell cortex of cell tip"/>
    <property type="evidence" value="ECO:0007669"/>
    <property type="project" value="TreeGrafter"/>
</dbReference>
<dbReference type="EMBL" id="SRMI01000012">
    <property type="protein sequence ID" value="TVY59824.1"/>
    <property type="molecule type" value="Genomic_DNA"/>
</dbReference>
<feature type="compositionally biased region" description="Basic and acidic residues" evidence="1">
    <location>
        <begin position="300"/>
        <end position="309"/>
    </location>
</feature>
<feature type="transmembrane region" description="Helical" evidence="2">
    <location>
        <begin position="174"/>
        <end position="199"/>
    </location>
</feature>
<name>A0A559KKB9_FUSOC</name>
<keyword evidence="2" id="KW-0472">Membrane</keyword>
<keyword evidence="2" id="KW-0812">Transmembrane</keyword>
<dbReference type="PANTHER" id="PTHR28019:SF3">
    <property type="entry name" value="INTEGRAL MEMBRANE PROTEIN (AFU_ORTHOLOGUE AFUA_6G07470)"/>
    <property type="match status" value="1"/>
</dbReference>
<keyword evidence="2" id="KW-1133">Transmembrane helix</keyword>
<dbReference type="InterPro" id="IPR009571">
    <property type="entry name" value="SUR7/Rim9-like_fungi"/>
</dbReference>
<dbReference type="AlphaFoldDB" id="A0A559KKB9"/>
<dbReference type="Proteomes" id="UP000320707">
    <property type="component" value="Unassembled WGS sequence"/>
</dbReference>
<dbReference type="Pfam" id="PF06687">
    <property type="entry name" value="SUR7"/>
    <property type="match status" value="1"/>
</dbReference>
<dbReference type="PANTHER" id="PTHR28019">
    <property type="entry name" value="CELL MEMBRANE PROTEIN YLR413W-RELATED"/>
    <property type="match status" value="1"/>
</dbReference>
<evidence type="ECO:0000313" key="3">
    <source>
        <dbReference type="EMBL" id="TVY59824.1"/>
    </source>
</evidence>
<dbReference type="GO" id="GO:0031505">
    <property type="term" value="P:fungal-type cell wall organization"/>
    <property type="evidence" value="ECO:0007669"/>
    <property type="project" value="TreeGrafter"/>
</dbReference>
<proteinExistence type="predicted"/>
<dbReference type="InterPro" id="IPR052413">
    <property type="entry name" value="SUR7_domain"/>
</dbReference>